<feature type="transmembrane region" description="Helical" evidence="7">
    <location>
        <begin position="26"/>
        <end position="46"/>
    </location>
</feature>
<dbReference type="Gene3D" id="1.10.3720.10">
    <property type="entry name" value="MetI-like"/>
    <property type="match status" value="1"/>
</dbReference>
<dbReference type="Proteomes" id="UP001199525">
    <property type="component" value="Unassembled WGS sequence"/>
</dbReference>
<dbReference type="InterPro" id="IPR000515">
    <property type="entry name" value="MetI-like"/>
</dbReference>
<protein>
    <submittedName>
        <fullName evidence="9">ABC transporter permease</fullName>
    </submittedName>
</protein>
<evidence type="ECO:0000256" key="1">
    <source>
        <dbReference type="ARBA" id="ARBA00004651"/>
    </source>
</evidence>
<evidence type="ECO:0000256" key="3">
    <source>
        <dbReference type="ARBA" id="ARBA00022475"/>
    </source>
</evidence>
<sequence>MQLTNAAWLQKNNPLKFILRFLLQKLLHLFLLLLAVSVLTFVLVSLSPVNPIDAYIGSDVMRVGAEQRALIAQRWGLDQPMITRFFLWLGQLLQGNLGTSLTYNQSVSEVIGDRFGASLALMAIAWLLSGFFGVILGILAGAKEGSLLDRIIRLYAYTLASAPTFWIALLLLTVFSVQLQVTPICCAAPPGVLLQDVTIWQRLQHLVLPALALSLMGVANIALHTREKLIEILHSNYALFAYAQGETITGVIWHHGLRNIALPAITLQFASLSELFGGSVLAEKVFDYPGLGNATTQAALRSDVPLLVGIVFFSALFVFTGNLMADLAYQVIDPRIRIGKSAS</sequence>
<comment type="subcellular location">
    <subcellularLocation>
        <location evidence="1 7">Cell membrane</location>
        <topology evidence="1 7">Multi-pass membrane protein</topology>
    </subcellularLocation>
</comment>
<keyword evidence="2 7" id="KW-0813">Transport</keyword>
<feature type="transmembrane region" description="Helical" evidence="7">
    <location>
        <begin position="203"/>
        <end position="223"/>
    </location>
</feature>
<feature type="transmembrane region" description="Helical" evidence="7">
    <location>
        <begin position="154"/>
        <end position="175"/>
    </location>
</feature>
<evidence type="ECO:0000256" key="5">
    <source>
        <dbReference type="ARBA" id="ARBA00022989"/>
    </source>
</evidence>
<evidence type="ECO:0000256" key="7">
    <source>
        <dbReference type="RuleBase" id="RU363032"/>
    </source>
</evidence>
<keyword evidence="6 7" id="KW-0472">Membrane</keyword>
<proteinExistence type="inferred from homology"/>
<feature type="transmembrane region" description="Helical" evidence="7">
    <location>
        <begin position="119"/>
        <end position="142"/>
    </location>
</feature>
<dbReference type="RefSeq" id="WP_229489941.1">
    <property type="nucleotide sequence ID" value="NZ_JAIVFQ010000109.1"/>
</dbReference>
<keyword evidence="5 7" id="KW-1133">Transmembrane helix</keyword>
<accession>A0ABS8IIK6</accession>
<dbReference type="CDD" id="cd06261">
    <property type="entry name" value="TM_PBP2"/>
    <property type="match status" value="1"/>
</dbReference>
<dbReference type="InterPro" id="IPR035906">
    <property type="entry name" value="MetI-like_sf"/>
</dbReference>
<keyword evidence="3" id="KW-1003">Cell membrane</keyword>
<evidence type="ECO:0000313" key="9">
    <source>
        <dbReference type="EMBL" id="MCC5604118.1"/>
    </source>
</evidence>
<name>A0ABS8IIK6_9NOSO</name>
<evidence type="ECO:0000256" key="6">
    <source>
        <dbReference type="ARBA" id="ARBA00023136"/>
    </source>
</evidence>
<feature type="domain" description="ABC transmembrane type-1" evidence="8">
    <location>
        <begin position="115"/>
        <end position="329"/>
    </location>
</feature>
<dbReference type="PANTHER" id="PTHR43163:SF6">
    <property type="entry name" value="DIPEPTIDE TRANSPORT SYSTEM PERMEASE PROTEIN DPPB-RELATED"/>
    <property type="match status" value="1"/>
</dbReference>
<comment type="similarity">
    <text evidence="7">Belongs to the binding-protein-dependent transport system permease family.</text>
</comment>
<dbReference type="Pfam" id="PF19300">
    <property type="entry name" value="BPD_transp_1_N"/>
    <property type="match status" value="1"/>
</dbReference>
<keyword evidence="10" id="KW-1185">Reference proteome</keyword>
<feature type="transmembrane region" description="Helical" evidence="7">
    <location>
        <begin position="304"/>
        <end position="325"/>
    </location>
</feature>
<evidence type="ECO:0000256" key="4">
    <source>
        <dbReference type="ARBA" id="ARBA00022692"/>
    </source>
</evidence>
<reference evidence="9 10" key="1">
    <citation type="journal article" date="2021" name="Microorganisms">
        <title>Genome Evolution of Filamentous Cyanobacterium Nostoc Species: From Facultative Symbiosis to Free Living.</title>
        <authorList>
            <person name="Huo D."/>
            <person name="Li H."/>
            <person name="Cai F."/>
            <person name="Guo X."/>
            <person name="Qiao Z."/>
            <person name="Wang W."/>
            <person name="Yu G."/>
            <person name="Li R."/>
        </authorList>
    </citation>
    <scope>NUCLEOTIDE SEQUENCE [LARGE SCALE GENOMIC DNA]</scope>
    <source>
        <strain evidence="9 10">CHAB 5714</strain>
    </source>
</reference>
<keyword evidence="4 7" id="KW-0812">Transmembrane</keyword>
<dbReference type="EMBL" id="JAIVFQ010000109">
    <property type="protein sequence ID" value="MCC5604118.1"/>
    <property type="molecule type" value="Genomic_DNA"/>
</dbReference>
<dbReference type="SUPFAM" id="SSF161098">
    <property type="entry name" value="MetI-like"/>
    <property type="match status" value="1"/>
</dbReference>
<evidence type="ECO:0000259" key="8">
    <source>
        <dbReference type="PROSITE" id="PS50928"/>
    </source>
</evidence>
<dbReference type="PROSITE" id="PS50928">
    <property type="entry name" value="ABC_TM1"/>
    <property type="match status" value="1"/>
</dbReference>
<dbReference type="Pfam" id="PF00528">
    <property type="entry name" value="BPD_transp_1"/>
    <property type="match status" value="1"/>
</dbReference>
<gene>
    <name evidence="9" type="ORF">LC586_34360</name>
</gene>
<dbReference type="PANTHER" id="PTHR43163">
    <property type="entry name" value="DIPEPTIDE TRANSPORT SYSTEM PERMEASE PROTEIN DPPB-RELATED"/>
    <property type="match status" value="1"/>
</dbReference>
<organism evidence="9 10">
    <name type="scientific">Nostoc favosum CHAB5714</name>
    <dbReference type="NCBI Taxonomy" id="2780399"/>
    <lineage>
        <taxon>Bacteria</taxon>
        <taxon>Bacillati</taxon>
        <taxon>Cyanobacteriota</taxon>
        <taxon>Cyanophyceae</taxon>
        <taxon>Nostocales</taxon>
        <taxon>Nostocaceae</taxon>
        <taxon>Nostoc</taxon>
        <taxon>Nostoc favosum</taxon>
    </lineage>
</organism>
<comment type="caution">
    <text evidence="9">The sequence shown here is derived from an EMBL/GenBank/DDBJ whole genome shotgun (WGS) entry which is preliminary data.</text>
</comment>
<evidence type="ECO:0000256" key="2">
    <source>
        <dbReference type="ARBA" id="ARBA00022448"/>
    </source>
</evidence>
<dbReference type="InterPro" id="IPR045621">
    <property type="entry name" value="BPD_transp_1_N"/>
</dbReference>
<evidence type="ECO:0000313" key="10">
    <source>
        <dbReference type="Proteomes" id="UP001199525"/>
    </source>
</evidence>